<feature type="compositionally biased region" description="Pro residues" evidence="7">
    <location>
        <begin position="755"/>
        <end position="773"/>
    </location>
</feature>
<feature type="region of interest" description="Disordered" evidence="7">
    <location>
        <begin position="1"/>
        <end position="99"/>
    </location>
</feature>
<evidence type="ECO:0000256" key="3">
    <source>
        <dbReference type="ARBA" id="ARBA00022679"/>
    </source>
</evidence>
<organism evidence="9">
    <name type="scientific">Papilio xuthus</name>
    <name type="common">Asian swallowtail butterfly</name>
    <dbReference type="NCBI Taxonomy" id="66420"/>
    <lineage>
        <taxon>Eukaryota</taxon>
        <taxon>Metazoa</taxon>
        <taxon>Ecdysozoa</taxon>
        <taxon>Arthropoda</taxon>
        <taxon>Hexapoda</taxon>
        <taxon>Insecta</taxon>
        <taxon>Pterygota</taxon>
        <taxon>Neoptera</taxon>
        <taxon>Endopterygota</taxon>
        <taxon>Lepidoptera</taxon>
        <taxon>Glossata</taxon>
        <taxon>Ditrysia</taxon>
        <taxon>Papilionoidea</taxon>
        <taxon>Papilionidae</taxon>
        <taxon>Papilioninae</taxon>
        <taxon>Papilio</taxon>
    </lineage>
</organism>
<comment type="similarity">
    <text evidence="1 6">Belongs to the methyltransferase superfamily.</text>
</comment>
<feature type="compositionally biased region" description="Basic and acidic residues" evidence="7">
    <location>
        <begin position="268"/>
        <end position="282"/>
    </location>
</feature>
<dbReference type="GO" id="GO:0017069">
    <property type="term" value="F:snRNA binding"/>
    <property type="evidence" value="ECO:0007669"/>
    <property type="project" value="TreeGrafter"/>
</dbReference>
<dbReference type="PROSITE" id="PS51515">
    <property type="entry name" value="BIN3_SAM"/>
    <property type="match status" value="1"/>
</dbReference>
<evidence type="ECO:0000256" key="6">
    <source>
        <dbReference type="RuleBase" id="RU367087"/>
    </source>
</evidence>
<dbReference type="Gene3D" id="3.40.50.150">
    <property type="entry name" value="Vaccinia Virus protein VP39"/>
    <property type="match status" value="1"/>
</dbReference>
<accession>A0AAJ7EKF2</accession>
<dbReference type="InterPro" id="IPR039772">
    <property type="entry name" value="Bin3-like"/>
</dbReference>
<name>A0AAJ7EKF2_PAPXU</name>
<dbReference type="Pfam" id="PF06859">
    <property type="entry name" value="Bin3"/>
    <property type="match status" value="1"/>
</dbReference>
<gene>
    <name evidence="9" type="primary">LOC106127196</name>
</gene>
<dbReference type="RefSeq" id="XP_013180711.1">
    <property type="nucleotide sequence ID" value="XM_013325257.1"/>
</dbReference>
<dbReference type="GeneID" id="106127196"/>
<feature type="compositionally biased region" description="Basic residues" evidence="7">
    <location>
        <begin position="473"/>
        <end position="488"/>
    </location>
</feature>
<feature type="region of interest" description="Disordered" evidence="7">
    <location>
        <begin position="460"/>
        <end position="490"/>
    </location>
</feature>
<keyword evidence="4 5" id="KW-0949">S-adenosyl-L-methionine</keyword>
<reference evidence="9" key="1">
    <citation type="submission" date="2025-08" db="UniProtKB">
        <authorList>
            <consortium name="RefSeq"/>
        </authorList>
    </citation>
    <scope>IDENTIFICATION</scope>
</reference>
<dbReference type="SUPFAM" id="SSF53335">
    <property type="entry name" value="S-adenosyl-L-methionine-dependent methyltransferases"/>
    <property type="match status" value="1"/>
</dbReference>
<feature type="compositionally biased region" description="Basic residues" evidence="7">
    <location>
        <begin position="211"/>
        <end position="221"/>
    </location>
</feature>
<evidence type="ECO:0000256" key="2">
    <source>
        <dbReference type="ARBA" id="ARBA00022603"/>
    </source>
</evidence>
<dbReference type="AlphaFoldDB" id="A0AAJ7EKF2"/>
<dbReference type="GO" id="GO:0040031">
    <property type="term" value="P:snRNA modification"/>
    <property type="evidence" value="ECO:0007669"/>
    <property type="project" value="TreeGrafter"/>
</dbReference>
<feature type="region of interest" description="Disordered" evidence="7">
    <location>
        <begin position="207"/>
        <end position="325"/>
    </location>
</feature>
<dbReference type="CDD" id="cd02440">
    <property type="entry name" value="AdoMet_MTases"/>
    <property type="match status" value="1"/>
</dbReference>
<feature type="region of interest" description="Disordered" evidence="7">
    <location>
        <begin position="716"/>
        <end position="798"/>
    </location>
</feature>
<dbReference type="InterPro" id="IPR024160">
    <property type="entry name" value="BIN3_SAM-bd_dom"/>
</dbReference>
<evidence type="ECO:0000256" key="5">
    <source>
        <dbReference type="PROSITE-ProRule" id="PRU00848"/>
    </source>
</evidence>
<keyword evidence="3 6" id="KW-0808">Transferase</keyword>
<evidence type="ECO:0000256" key="1">
    <source>
        <dbReference type="ARBA" id="ARBA00008361"/>
    </source>
</evidence>
<evidence type="ECO:0000313" key="9">
    <source>
        <dbReference type="RefSeq" id="XP_013180711.1"/>
    </source>
</evidence>
<dbReference type="PANTHER" id="PTHR12315">
    <property type="entry name" value="BICOID-INTERACTING PROTEIN RELATED"/>
    <property type="match status" value="1"/>
</dbReference>
<evidence type="ECO:0000259" key="8">
    <source>
        <dbReference type="PROSITE" id="PS51515"/>
    </source>
</evidence>
<feature type="compositionally biased region" description="Acidic residues" evidence="7">
    <location>
        <begin position="24"/>
        <end position="35"/>
    </location>
</feature>
<feature type="compositionally biased region" description="Basic and acidic residues" evidence="7">
    <location>
        <begin position="81"/>
        <end position="90"/>
    </location>
</feature>
<dbReference type="GO" id="GO:0032259">
    <property type="term" value="P:methylation"/>
    <property type="evidence" value="ECO:0007669"/>
    <property type="project" value="UniProtKB-KW"/>
</dbReference>
<dbReference type="PANTHER" id="PTHR12315:SF0">
    <property type="entry name" value="7SK SNRNA METHYLPHOSPHATE CAPPING ENZYME"/>
    <property type="match status" value="1"/>
</dbReference>
<proteinExistence type="inferred from homology"/>
<feature type="compositionally biased region" description="Basic and acidic residues" evidence="7">
    <location>
        <begin position="462"/>
        <end position="472"/>
    </location>
</feature>
<dbReference type="Proteomes" id="UP000694872">
    <property type="component" value="Unplaced"/>
</dbReference>
<evidence type="ECO:0000256" key="4">
    <source>
        <dbReference type="ARBA" id="ARBA00022691"/>
    </source>
</evidence>
<dbReference type="GO" id="GO:0008171">
    <property type="term" value="F:O-methyltransferase activity"/>
    <property type="evidence" value="ECO:0007669"/>
    <property type="project" value="UniProtKB-UniRule"/>
</dbReference>
<dbReference type="KEGG" id="pxu:106127196"/>
<sequence length="798" mass="89426">MMENLEESVVKSENKNKIVNMENEAGDISDTDAPDTSEPSACVSQAPVVDDMSCARENEAIGPGGAKKPKKKSRGKKSHVAAKDNVDKGAIRRVHYPGTKFKQFRKRAQSFPSISKFFLPNKRPRKEAFIPPTKFLLGGNISDPLNLNSLQDEDINRAMNAVTPESSPLPTPPRHKAKIDVIIPPNIRDPLNLMDPLDNDEYEKRLEMQQRRPRKRARIRRRTTDNTVPSIEVTEEKVENIKEPPPPEPSTSKSRKRSCSDSDNASQKGKEGKKLRRMDSLDKIVSPVVPQPGAWMRARPNQHPAQPERRTSPHRTKPKSDDKVAQTLPVFHSKNMRFQYGNYDRYYGYRHLNAMMDIRLQVFEMHRHLFQNKDVLDIGCNVGHISIAVGRTLGARSVVGIDIDPLLIGRARKNLKAFIPVPTELPKIEEEKKLEGEVEEEKKIDCDQCKELKCDGCASTEQKQDKSEEKKSLSGRKIRKPRKNRKAVNKQDHGQCFFPMSMSVLFGPLDNTTEVAPPVFPYNITFKQGNYVPREDIIASGMESPQFDLILCLSTTKWMHLNWGDAGLKRAFRRMFADLRPGGKLVLEAQNWASYKKKKRLTPTIYENFNSIEMFPHKFREYLLSPEVGFSKCCVLGVPQHASKGFRRPIQLFVKGDFTPSKARWSDAHAPSSHHQPEAEPPRRTVYAPVAPAYRPSDDAPSCGAATPYSPNLDCSADDSPFYNPRSDSYAPSYQPPRPTVYATIPSPLGSASPAPSPAASPAPHAPHAPPAPHADQLSARGFPAPAPAPAPDRLHDD</sequence>
<feature type="domain" description="Bin3-type SAM" evidence="8">
    <location>
        <begin position="357"/>
        <end position="658"/>
    </location>
</feature>
<evidence type="ECO:0000256" key="7">
    <source>
        <dbReference type="SAM" id="MobiDB-lite"/>
    </source>
</evidence>
<protein>
    <recommendedName>
        <fullName evidence="6">RNA methyltransferase</fullName>
        <ecNumber evidence="6">2.1.1.-</ecNumber>
    </recommendedName>
</protein>
<dbReference type="GO" id="GO:0008173">
    <property type="term" value="F:RNA methyltransferase activity"/>
    <property type="evidence" value="ECO:0007669"/>
    <property type="project" value="UniProtKB-UniRule"/>
</dbReference>
<dbReference type="Pfam" id="PF06325">
    <property type="entry name" value="PrmA"/>
    <property type="match status" value="1"/>
</dbReference>
<keyword evidence="2 6" id="KW-0489">Methyltransferase</keyword>
<feature type="compositionally biased region" description="Basic residues" evidence="7">
    <location>
        <begin position="67"/>
        <end position="80"/>
    </location>
</feature>
<dbReference type="EC" id="2.1.1.-" evidence="6"/>
<dbReference type="InterPro" id="IPR010675">
    <property type="entry name" value="Bin3_C"/>
</dbReference>
<dbReference type="InterPro" id="IPR029063">
    <property type="entry name" value="SAM-dependent_MTases_sf"/>
</dbReference>
<feature type="region of interest" description="Disordered" evidence="7">
    <location>
        <begin position="664"/>
        <end position="683"/>
    </location>
</feature>